<proteinExistence type="predicted"/>
<sequence>MKKVPKTDKTDPKRLKKDLAKIVKGITQDDQVLVIGTTRLPWECDQKLLAQAYQKMILIPRPDYASLSLLWTEQLFQYPGLSRQFDVTSVARLSDGYTVGSILSAVKDVFTCKRVLQLRMHELTHAEIINVLCTKEPVYREEEEEFLNWFTKTPIGRRKQRALEMEVERIKELESMTQTKKIK</sequence>
<keyword evidence="2" id="KW-1185">Reference proteome</keyword>
<evidence type="ECO:0000313" key="1">
    <source>
        <dbReference type="EMBL" id="KAK9503007.1"/>
    </source>
</evidence>
<dbReference type="Gene3D" id="1.10.8.60">
    <property type="match status" value="1"/>
</dbReference>
<dbReference type="PANTHER" id="PTHR14690">
    <property type="entry name" value="IQ MOTIF CONTAINING WITH AAA DOMAIN 1"/>
    <property type="match status" value="1"/>
</dbReference>
<gene>
    <name evidence="1" type="ORF">O3M35_011672</name>
</gene>
<dbReference type="AlphaFoldDB" id="A0AAW1D2D6"/>
<dbReference type="Gene3D" id="3.40.50.300">
    <property type="entry name" value="P-loop containing nucleotide triphosphate hydrolases"/>
    <property type="match status" value="1"/>
</dbReference>
<accession>A0AAW1D2D6</accession>
<dbReference type="InterPro" id="IPR052267">
    <property type="entry name" value="N-DRC_Component"/>
</dbReference>
<dbReference type="PANTHER" id="PTHR14690:SF0">
    <property type="entry name" value="IQ MOTIF CONTAINING WITH AAA DOMAIN 1"/>
    <property type="match status" value="1"/>
</dbReference>
<dbReference type="EMBL" id="JAPXFL010000008">
    <property type="protein sequence ID" value="KAK9503007.1"/>
    <property type="molecule type" value="Genomic_DNA"/>
</dbReference>
<evidence type="ECO:0000313" key="2">
    <source>
        <dbReference type="Proteomes" id="UP001461498"/>
    </source>
</evidence>
<organism evidence="1 2">
    <name type="scientific">Rhynocoris fuscipes</name>
    <dbReference type="NCBI Taxonomy" id="488301"/>
    <lineage>
        <taxon>Eukaryota</taxon>
        <taxon>Metazoa</taxon>
        <taxon>Ecdysozoa</taxon>
        <taxon>Arthropoda</taxon>
        <taxon>Hexapoda</taxon>
        <taxon>Insecta</taxon>
        <taxon>Pterygota</taxon>
        <taxon>Neoptera</taxon>
        <taxon>Paraneoptera</taxon>
        <taxon>Hemiptera</taxon>
        <taxon>Heteroptera</taxon>
        <taxon>Panheteroptera</taxon>
        <taxon>Cimicomorpha</taxon>
        <taxon>Reduviidae</taxon>
        <taxon>Harpactorinae</taxon>
        <taxon>Harpactorini</taxon>
        <taxon>Rhynocoris</taxon>
    </lineage>
</organism>
<protein>
    <submittedName>
        <fullName evidence="1">Uncharacterized protein</fullName>
    </submittedName>
</protein>
<comment type="caution">
    <text evidence="1">The sequence shown here is derived from an EMBL/GenBank/DDBJ whole genome shotgun (WGS) entry which is preliminary data.</text>
</comment>
<reference evidence="1 2" key="1">
    <citation type="submission" date="2022-12" db="EMBL/GenBank/DDBJ databases">
        <title>Chromosome-level genome assembly of true bugs.</title>
        <authorList>
            <person name="Ma L."/>
            <person name="Li H."/>
        </authorList>
    </citation>
    <scope>NUCLEOTIDE SEQUENCE [LARGE SCALE GENOMIC DNA]</scope>
    <source>
        <strain evidence="1">Lab_2022b</strain>
    </source>
</reference>
<name>A0AAW1D2D6_9HEMI</name>
<dbReference type="Proteomes" id="UP001461498">
    <property type="component" value="Unassembled WGS sequence"/>
</dbReference>
<dbReference type="SUPFAM" id="SSF52540">
    <property type="entry name" value="P-loop containing nucleoside triphosphate hydrolases"/>
    <property type="match status" value="1"/>
</dbReference>
<dbReference type="InterPro" id="IPR027417">
    <property type="entry name" value="P-loop_NTPase"/>
</dbReference>